<dbReference type="AlphaFoldDB" id="A0AAW2XIG6"/>
<name>A0AAW2XIG6_9LAMI</name>
<proteinExistence type="predicted"/>
<dbReference type="InterPro" id="IPR036397">
    <property type="entry name" value="RNaseH_sf"/>
</dbReference>
<dbReference type="PANTHER" id="PTHR47074:SF48">
    <property type="entry name" value="POLYNUCLEOTIDYL TRANSFERASE, RIBONUCLEASE H-LIKE SUPERFAMILY PROTEIN"/>
    <property type="match status" value="1"/>
</dbReference>
<sequence>MGKSQACCPHCGDSTKDIAHAPWTCTFARLCWCLTNILWRVISTWNGSTKDWMLSASKELGNYEFGLFLTICWMLWWTTSRKAAEDVQIPAEQVVGAAKNYLDEFLLHTEKITSRQTASSPSRWTPPDTDFIKINYDGALFEDTLEIGFGIIARDSNGQCVGWLAHRLSMTATSKITEALAAREAIQFGIQRGWTRIILEGDYATLFHKLKSRDPDLSHTGPITSDIKYCSLQLHFFSLSLVRRTANKVAHAIARGAVESL</sequence>
<protein>
    <recommendedName>
        <fullName evidence="1">RNase H type-1 domain-containing protein</fullName>
    </recommendedName>
</protein>
<organism evidence="2">
    <name type="scientific">Sesamum latifolium</name>
    <dbReference type="NCBI Taxonomy" id="2727402"/>
    <lineage>
        <taxon>Eukaryota</taxon>
        <taxon>Viridiplantae</taxon>
        <taxon>Streptophyta</taxon>
        <taxon>Embryophyta</taxon>
        <taxon>Tracheophyta</taxon>
        <taxon>Spermatophyta</taxon>
        <taxon>Magnoliopsida</taxon>
        <taxon>eudicotyledons</taxon>
        <taxon>Gunneridae</taxon>
        <taxon>Pentapetalae</taxon>
        <taxon>asterids</taxon>
        <taxon>lamiids</taxon>
        <taxon>Lamiales</taxon>
        <taxon>Pedaliaceae</taxon>
        <taxon>Sesamum</taxon>
    </lineage>
</organism>
<evidence type="ECO:0000313" key="2">
    <source>
        <dbReference type="EMBL" id="KAL0453470.1"/>
    </source>
</evidence>
<feature type="domain" description="RNase H type-1" evidence="1">
    <location>
        <begin position="135"/>
        <end position="255"/>
    </location>
</feature>
<dbReference type="GO" id="GO:0004523">
    <property type="term" value="F:RNA-DNA hybrid ribonuclease activity"/>
    <property type="evidence" value="ECO:0007669"/>
    <property type="project" value="InterPro"/>
</dbReference>
<dbReference type="SUPFAM" id="SSF53098">
    <property type="entry name" value="Ribonuclease H-like"/>
    <property type="match status" value="1"/>
</dbReference>
<reference evidence="2" key="1">
    <citation type="submission" date="2020-06" db="EMBL/GenBank/DDBJ databases">
        <authorList>
            <person name="Li T."/>
            <person name="Hu X."/>
            <person name="Zhang T."/>
            <person name="Song X."/>
            <person name="Zhang H."/>
            <person name="Dai N."/>
            <person name="Sheng W."/>
            <person name="Hou X."/>
            <person name="Wei L."/>
        </authorList>
    </citation>
    <scope>NUCLEOTIDE SEQUENCE</scope>
    <source>
        <strain evidence="2">KEN1</strain>
        <tissue evidence="2">Leaf</tissue>
    </source>
</reference>
<comment type="caution">
    <text evidence="2">The sequence shown here is derived from an EMBL/GenBank/DDBJ whole genome shotgun (WGS) entry which is preliminary data.</text>
</comment>
<reference evidence="2" key="2">
    <citation type="journal article" date="2024" name="Plant">
        <title>Genomic evolution and insights into agronomic trait innovations of Sesamum species.</title>
        <authorList>
            <person name="Miao H."/>
            <person name="Wang L."/>
            <person name="Qu L."/>
            <person name="Liu H."/>
            <person name="Sun Y."/>
            <person name="Le M."/>
            <person name="Wang Q."/>
            <person name="Wei S."/>
            <person name="Zheng Y."/>
            <person name="Lin W."/>
            <person name="Duan Y."/>
            <person name="Cao H."/>
            <person name="Xiong S."/>
            <person name="Wang X."/>
            <person name="Wei L."/>
            <person name="Li C."/>
            <person name="Ma Q."/>
            <person name="Ju M."/>
            <person name="Zhao R."/>
            <person name="Li G."/>
            <person name="Mu C."/>
            <person name="Tian Q."/>
            <person name="Mei H."/>
            <person name="Zhang T."/>
            <person name="Gao T."/>
            <person name="Zhang H."/>
        </authorList>
    </citation>
    <scope>NUCLEOTIDE SEQUENCE</scope>
    <source>
        <strain evidence="2">KEN1</strain>
    </source>
</reference>
<dbReference type="EMBL" id="JACGWN010000004">
    <property type="protein sequence ID" value="KAL0453470.1"/>
    <property type="molecule type" value="Genomic_DNA"/>
</dbReference>
<dbReference type="CDD" id="cd06222">
    <property type="entry name" value="RNase_H_like"/>
    <property type="match status" value="1"/>
</dbReference>
<gene>
    <name evidence="2" type="ORF">Slati_1325100</name>
</gene>
<evidence type="ECO:0000259" key="1">
    <source>
        <dbReference type="Pfam" id="PF13456"/>
    </source>
</evidence>
<accession>A0AAW2XIG6</accession>
<dbReference type="InterPro" id="IPR044730">
    <property type="entry name" value="RNase_H-like_dom_plant"/>
</dbReference>
<dbReference type="InterPro" id="IPR012337">
    <property type="entry name" value="RNaseH-like_sf"/>
</dbReference>
<dbReference type="GO" id="GO:0003676">
    <property type="term" value="F:nucleic acid binding"/>
    <property type="evidence" value="ECO:0007669"/>
    <property type="project" value="InterPro"/>
</dbReference>
<dbReference type="PANTHER" id="PTHR47074">
    <property type="entry name" value="BNAC02G40300D PROTEIN"/>
    <property type="match status" value="1"/>
</dbReference>
<dbReference type="Gene3D" id="3.30.420.10">
    <property type="entry name" value="Ribonuclease H-like superfamily/Ribonuclease H"/>
    <property type="match status" value="1"/>
</dbReference>
<dbReference type="InterPro" id="IPR052929">
    <property type="entry name" value="RNase_H-like_EbsB-rel"/>
</dbReference>
<dbReference type="Pfam" id="PF13456">
    <property type="entry name" value="RVT_3"/>
    <property type="match status" value="1"/>
</dbReference>
<dbReference type="InterPro" id="IPR002156">
    <property type="entry name" value="RNaseH_domain"/>
</dbReference>